<dbReference type="GO" id="GO:0003824">
    <property type="term" value="F:catalytic activity"/>
    <property type="evidence" value="ECO:0007669"/>
    <property type="project" value="InterPro"/>
</dbReference>
<protein>
    <submittedName>
        <fullName evidence="3">Uncharacterized protein</fullName>
    </submittedName>
</protein>
<evidence type="ECO:0000313" key="3">
    <source>
        <dbReference type="EMBL" id="CAF1572109.1"/>
    </source>
</evidence>
<organism evidence="3 4">
    <name type="scientific">Adineta ricciae</name>
    <name type="common">Rotifer</name>
    <dbReference type="NCBI Taxonomy" id="249248"/>
    <lineage>
        <taxon>Eukaryota</taxon>
        <taxon>Metazoa</taxon>
        <taxon>Spiralia</taxon>
        <taxon>Gnathifera</taxon>
        <taxon>Rotifera</taxon>
        <taxon>Eurotatoria</taxon>
        <taxon>Bdelloidea</taxon>
        <taxon>Adinetida</taxon>
        <taxon>Adinetidae</taxon>
        <taxon>Adineta</taxon>
    </lineage>
</organism>
<dbReference type="EMBL" id="CAJNOJ010000062">
    <property type="protein sequence ID" value="CAF1002740.1"/>
    <property type="molecule type" value="Genomic_DNA"/>
</dbReference>
<dbReference type="EMBL" id="CAJNOR010005673">
    <property type="protein sequence ID" value="CAF1572109.1"/>
    <property type="molecule type" value="Genomic_DNA"/>
</dbReference>
<dbReference type="Gene3D" id="2.70.98.10">
    <property type="match status" value="1"/>
</dbReference>
<dbReference type="GO" id="GO:0030246">
    <property type="term" value="F:carbohydrate binding"/>
    <property type="evidence" value="ECO:0007669"/>
    <property type="project" value="InterPro"/>
</dbReference>
<dbReference type="InterPro" id="IPR011013">
    <property type="entry name" value="Gal_mutarotase_sf_dom"/>
</dbReference>
<keyword evidence="1" id="KW-1133">Transmembrane helix</keyword>
<sequence>MDNVVLKSATHINPDGGSPLNAQPVAPENSTIDALVSIPLEPVDQTNVDGNFQARMDVNYQAHDVALAAAKANGHEQTNNLKLGKPHEMQIDDGFEHPDKAKPYSSVNKLFLALAIVCFALFLCSLAFIFTNHGGSNRKQQQLRGASRAPFVYQFGDPFTWTETPINEPYFNITHPALSGLVITVSRRGAAITDILIPYTDSIGRRQNRSIVLKNKNENYHFGAVRFGFDEIVNSMNMINQLPLNYPFLNAYKDDWIMYGNVDKPSRVRFVREYIEVIYEFSSSNDNQFIMKTIVSPPINEQMVVDPTNNIYFNLRGYGDLSTHHLTLGPSKPINIKTSEQMQQNLMMQGQSVTKLTDATNYFYRLDEAGLGKNLVATLTDDETKTTMQIFSDHAGVIVDPFGVGLSNRQSTASDMSGIRISPKQSPVYQSMSSYGPTLVVYPSQAIHTTWWQFDYRNEHQ</sequence>
<dbReference type="Proteomes" id="UP000663852">
    <property type="component" value="Unassembled WGS sequence"/>
</dbReference>
<comment type="caution">
    <text evidence="3">The sequence shown here is derived from an EMBL/GenBank/DDBJ whole genome shotgun (WGS) entry which is preliminary data.</text>
</comment>
<name>A0A815YMB8_ADIRI</name>
<dbReference type="Proteomes" id="UP000663828">
    <property type="component" value="Unassembled WGS sequence"/>
</dbReference>
<evidence type="ECO:0000313" key="4">
    <source>
        <dbReference type="Proteomes" id="UP000663828"/>
    </source>
</evidence>
<evidence type="ECO:0000313" key="2">
    <source>
        <dbReference type="EMBL" id="CAF1002740.1"/>
    </source>
</evidence>
<dbReference type="AlphaFoldDB" id="A0A815YMB8"/>
<dbReference type="GO" id="GO:0005975">
    <property type="term" value="P:carbohydrate metabolic process"/>
    <property type="evidence" value="ECO:0007669"/>
    <property type="project" value="InterPro"/>
</dbReference>
<gene>
    <name evidence="2" type="ORF">EDS130_LOCUS14968</name>
    <name evidence="3" type="ORF">XAT740_LOCUS44580</name>
</gene>
<keyword evidence="1" id="KW-0472">Membrane</keyword>
<keyword evidence="1" id="KW-0812">Transmembrane</keyword>
<accession>A0A815YMB8</accession>
<keyword evidence="4" id="KW-1185">Reference proteome</keyword>
<reference evidence="3" key="1">
    <citation type="submission" date="2021-02" db="EMBL/GenBank/DDBJ databases">
        <authorList>
            <person name="Nowell W R."/>
        </authorList>
    </citation>
    <scope>NUCLEOTIDE SEQUENCE</scope>
</reference>
<dbReference type="InterPro" id="IPR014718">
    <property type="entry name" value="GH-type_carb-bd"/>
</dbReference>
<dbReference type="OrthoDB" id="10010949at2759"/>
<evidence type="ECO:0000256" key="1">
    <source>
        <dbReference type="SAM" id="Phobius"/>
    </source>
</evidence>
<feature type="transmembrane region" description="Helical" evidence="1">
    <location>
        <begin position="110"/>
        <end position="130"/>
    </location>
</feature>
<proteinExistence type="predicted"/>
<dbReference type="SUPFAM" id="SSF74650">
    <property type="entry name" value="Galactose mutarotase-like"/>
    <property type="match status" value="1"/>
</dbReference>